<evidence type="ECO:0000256" key="6">
    <source>
        <dbReference type="ARBA" id="ARBA00022837"/>
    </source>
</evidence>
<keyword evidence="5 8" id="KW-0378">Hydrolase</keyword>
<dbReference type="RefSeq" id="XP_001226184.1">
    <property type="nucleotide sequence ID" value="XM_001226183.1"/>
</dbReference>
<evidence type="ECO:0000256" key="8">
    <source>
        <dbReference type="RuleBase" id="RU361238"/>
    </source>
</evidence>
<reference evidence="10" key="1">
    <citation type="journal article" date="2015" name="Genome Announc.">
        <title>Draft genome sequence of the cellulolytic fungus Chaetomium globosum.</title>
        <authorList>
            <person name="Cuomo C.A."/>
            <person name="Untereiner W.A."/>
            <person name="Ma L.-J."/>
            <person name="Grabherr M."/>
            <person name="Birren B.W."/>
        </authorList>
    </citation>
    <scope>NUCLEOTIDE SEQUENCE [LARGE SCALE GENOMIC DNA]</scope>
    <source>
        <strain evidence="10">ATCC 6205 / CBS 148.51 / DSM 1962 / NBRC 6347 / NRRL 1970</strain>
    </source>
</reference>
<comment type="similarity">
    <text evidence="1 8">Belongs to the tannase family.</text>
</comment>
<protein>
    <recommendedName>
        <fullName evidence="8">Carboxylic ester hydrolase</fullName>
        <ecNumber evidence="8">3.1.1.-</ecNumber>
    </recommendedName>
</protein>
<dbReference type="VEuPathDB" id="FungiDB:CHGG_10917"/>
<keyword evidence="7" id="KW-1015">Disulfide bond</keyword>
<evidence type="ECO:0000256" key="1">
    <source>
        <dbReference type="ARBA" id="ARBA00006249"/>
    </source>
</evidence>
<sequence>MLRFLTPFLLGLAATTAAATTTTTTTTTTKPSCANIPTPIIPGLIILSLTSTELLNHTVPATPPFLNTPVTNLNVCAVTVTLTHPGANDTVNIHIWLPLSPHIWNTRFIALGGSAWAAGHGPLSIAPYAARGFAAAATDAGLPGDLASVSTPAAWALSGADGTVNTALLTNFAARSVHDLAVVAVYWTRYVVAELWPQVVMGEVGYFPEGCELEAVRADVVEVCDGLDGVRDQVVGDVVGCGSRYDPGRLLGRKVKCGDREVVATSKLVEVVKKIWDGPKTASGSPLWYGLPVDAPLTTLAETQDVNGTHRTGAPFFVASDWVKYFVKADPSFDLSVLSSTTLREVFDESVSKFASVIDSSDPDLSGFRNAGGKLLVWHGGADNIIFPQDSIRYHSEVKKKMRLSQRRVDDFFRLFIAPGVDHCAQGSIDGAGPTDALGSLMEWVEKGRAPGELAAATLDTAKTRFTRKLCPYPLVARVLRREGESNRSSFDWCPIGPPPNTAEPNRCLIQLGGGGDSGRAGTCVYGAGRKERVCGGKELG</sequence>
<evidence type="ECO:0000256" key="4">
    <source>
        <dbReference type="ARBA" id="ARBA00022729"/>
    </source>
</evidence>
<accession>Q2GM87</accession>
<evidence type="ECO:0000313" key="10">
    <source>
        <dbReference type="Proteomes" id="UP000001056"/>
    </source>
</evidence>
<keyword evidence="4 8" id="KW-0732">Signal</keyword>
<gene>
    <name evidence="9" type="ORF">CHGG_10917</name>
</gene>
<dbReference type="InterPro" id="IPR029058">
    <property type="entry name" value="AB_hydrolase_fold"/>
</dbReference>
<organism evidence="9 10">
    <name type="scientific">Chaetomium globosum (strain ATCC 6205 / CBS 148.51 / DSM 1962 / NBRC 6347 / NRRL 1970)</name>
    <name type="common">Soil fungus</name>
    <dbReference type="NCBI Taxonomy" id="306901"/>
    <lineage>
        <taxon>Eukaryota</taxon>
        <taxon>Fungi</taxon>
        <taxon>Dikarya</taxon>
        <taxon>Ascomycota</taxon>
        <taxon>Pezizomycotina</taxon>
        <taxon>Sordariomycetes</taxon>
        <taxon>Sordariomycetidae</taxon>
        <taxon>Sordariales</taxon>
        <taxon>Chaetomiaceae</taxon>
        <taxon>Chaetomium</taxon>
    </lineage>
</organism>
<dbReference type="STRING" id="306901.Q2GM87"/>
<feature type="chain" id="PRO_5005142953" description="Carboxylic ester hydrolase" evidence="8">
    <location>
        <begin position="20"/>
        <end position="541"/>
    </location>
</feature>
<evidence type="ECO:0000256" key="5">
    <source>
        <dbReference type="ARBA" id="ARBA00022801"/>
    </source>
</evidence>
<evidence type="ECO:0000313" key="9">
    <source>
        <dbReference type="EMBL" id="EAQ83099.1"/>
    </source>
</evidence>
<evidence type="ECO:0000256" key="3">
    <source>
        <dbReference type="ARBA" id="ARBA00022723"/>
    </source>
</evidence>
<dbReference type="eggNOG" id="ENOG502SH94">
    <property type="taxonomic scope" value="Eukaryota"/>
</dbReference>
<keyword evidence="6" id="KW-0106">Calcium</keyword>
<dbReference type="GO" id="GO:0046872">
    <property type="term" value="F:metal ion binding"/>
    <property type="evidence" value="ECO:0007669"/>
    <property type="project" value="UniProtKB-KW"/>
</dbReference>
<dbReference type="OMA" id="KWNGRFQ"/>
<dbReference type="EC" id="3.1.1.-" evidence="8"/>
<dbReference type="GO" id="GO:0030600">
    <property type="term" value="F:feruloyl esterase activity"/>
    <property type="evidence" value="ECO:0007669"/>
    <property type="project" value="UniProtKB-ARBA"/>
</dbReference>
<dbReference type="Proteomes" id="UP000001056">
    <property type="component" value="Unassembled WGS sequence"/>
</dbReference>
<dbReference type="Pfam" id="PF07519">
    <property type="entry name" value="Tannase"/>
    <property type="match status" value="1"/>
</dbReference>
<dbReference type="InParanoid" id="Q2GM87"/>
<feature type="signal peptide" evidence="8">
    <location>
        <begin position="1"/>
        <end position="19"/>
    </location>
</feature>
<keyword evidence="2" id="KW-0719">Serine esterase</keyword>
<keyword evidence="10" id="KW-1185">Reference proteome</keyword>
<evidence type="ECO:0000256" key="7">
    <source>
        <dbReference type="ARBA" id="ARBA00023157"/>
    </source>
</evidence>
<dbReference type="HOGENOM" id="CLU_014819_3_2_1"/>
<name>Q2GM87_CHAGB</name>
<dbReference type="InterPro" id="IPR011118">
    <property type="entry name" value="Tannase/feruloyl_esterase"/>
</dbReference>
<dbReference type="EMBL" id="CH408036">
    <property type="protein sequence ID" value="EAQ83099.1"/>
    <property type="molecule type" value="Genomic_DNA"/>
</dbReference>
<dbReference type="AlphaFoldDB" id="Q2GM87"/>
<keyword evidence="3" id="KW-0479">Metal-binding</keyword>
<dbReference type="OrthoDB" id="3039123at2759"/>
<evidence type="ECO:0000256" key="2">
    <source>
        <dbReference type="ARBA" id="ARBA00022487"/>
    </source>
</evidence>
<proteinExistence type="inferred from homology"/>
<dbReference type="PANTHER" id="PTHR33938">
    <property type="entry name" value="FERULOYL ESTERASE B-RELATED"/>
    <property type="match status" value="1"/>
</dbReference>
<dbReference type="GeneID" id="4397272"/>
<dbReference type="SUPFAM" id="SSF53474">
    <property type="entry name" value="alpha/beta-Hydrolases"/>
    <property type="match status" value="1"/>
</dbReference>
<dbReference type="PANTHER" id="PTHR33938:SF8">
    <property type="entry name" value="CARBOXYLIC ESTER HYDROLASE"/>
    <property type="match status" value="1"/>
</dbReference>